<proteinExistence type="predicted"/>
<evidence type="ECO:0000313" key="3">
    <source>
        <dbReference type="Proteomes" id="UP000248863"/>
    </source>
</evidence>
<dbReference type="EMBL" id="NPEU01000117">
    <property type="protein sequence ID" value="RAI38598.1"/>
    <property type="molecule type" value="Genomic_DNA"/>
</dbReference>
<evidence type="ECO:0000313" key="2">
    <source>
        <dbReference type="EMBL" id="RAI38598.1"/>
    </source>
</evidence>
<dbReference type="Proteomes" id="UP000248863">
    <property type="component" value="Unassembled WGS sequence"/>
</dbReference>
<reference evidence="2 3" key="1">
    <citation type="submission" date="2017-07" db="EMBL/GenBank/DDBJ databases">
        <title>Draft Genome Sequences of Select Purple Nonsulfur Bacteria.</title>
        <authorList>
            <person name="Lasarre B."/>
            <person name="Mckinlay J.B."/>
        </authorList>
    </citation>
    <scope>NUCLEOTIDE SEQUENCE [LARGE SCALE GENOMIC DNA]</scope>
    <source>
        <strain evidence="2 3">DSM 11907</strain>
    </source>
</reference>
<gene>
    <name evidence="2" type="ORF">CH338_12165</name>
</gene>
<feature type="compositionally biased region" description="Low complexity" evidence="1">
    <location>
        <begin position="32"/>
        <end position="46"/>
    </location>
</feature>
<comment type="caution">
    <text evidence="2">The sequence shown here is derived from an EMBL/GenBank/DDBJ whole genome shotgun (WGS) entry which is preliminary data.</text>
</comment>
<protein>
    <submittedName>
        <fullName evidence="2">Uncharacterized protein</fullName>
    </submittedName>
</protein>
<sequence length="62" mass="5884">MLDGGAAAIGAGPGSGADPPPENDGSVLAQPASDVSAAAAVNTRAAPRNEPSMTISDIDAPL</sequence>
<accession>A0A327KT86</accession>
<evidence type="ECO:0000256" key="1">
    <source>
        <dbReference type="SAM" id="MobiDB-lite"/>
    </source>
</evidence>
<organism evidence="2 3">
    <name type="scientific">Rhodoplanes elegans</name>
    <dbReference type="NCBI Taxonomy" id="29408"/>
    <lineage>
        <taxon>Bacteria</taxon>
        <taxon>Pseudomonadati</taxon>
        <taxon>Pseudomonadota</taxon>
        <taxon>Alphaproteobacteria</taxon>
        <taxon>Hyphomicrobiales</taxon>
        <taxon>Nitrobacteraceae</taxon>
        <taxon>Rhodoplanes</taxon>
    </lineage>
</organism>
<dbReference type="AlphaFoldDB" id="A0A327KT86"/>
<feature type="region of interest" description="Disordered" evidence="1">
    <location>
        <begin position="1"/>
        <end position="62"/>
    </location>
</feature>
<keyword evidence="3" id="KW-1185">Reference proteome</keyword>
<name>A0A327KT86_9BRAD</name>
<feature type="compositionally biased region" description="Low complexity" evidence="1">
    <location>
        <begin position="1"/>
        <end position="10"/>
    </location>
</feature>